<feature type="compositionally biased region" description="Acidic residues" evidence="1">
    <location>
        <begin position="189"/>
        <end position="201"/>
    </location>
</feature>
<dbReference type="EMBL" id="AVOT02097938">
    <property type="protein sequence ID" value="MBW0576251.1"/>
    <property type="molecule type" value="Genomic_DNA"/>
</dbReference>
<sequence length="201" mass="21906">MSSKLTELTESSPYALPPSVLCGSDVLSQLASPSMASSGHFNLSQNYEGYKAVEILDPACTEYLAKGKDYFEHYNPRSSKCHYCYIGTKPCCQTGRQVSNVRRYLWSKKDGPFGKELPVSEALTPDSTSGYSALTGSRQRDVARWTNVGGPLPVGGWPIYSSSEVPISRINNEGVVKQIRRISNSPLDPDAEGSDELGGEE</sequence>
<evidence type="ECO:0000313" key="2">
    <source>
        <dbReference type="EMBL" id="MBW0576251.1"/>
    </source>
</evidence>
<proteinExistence type="predicted"/>
<reference evidence="2" key="1">
    <citation type="submission" date="2021-03" db="EMBL/GenBank/DDBJ databases">
        <title>Draft genome sequence of rust myrtle Austropuccinia psidii MF-1, a brazilian biotype.</title>
        <authorList>
            <person name="Quecine M.C."/>
            <person name="Pachon D.M.R."/>
            <person name="Bonatelli M.L."/>
            <person name="Correr F.H."/>
            <person name="Franceschini L.M."/>
            <person name="Leite T.F."/>
            <person name="Margarido G.R.A."/>
            <person name="Almeida C.A."/>
            <person name="Ferrarezi J.A."/>
            <person name="Labate C.A."/>
        </authorList>
    </citation>
    <scope>NUCLEOTIDE SEQUENCE</scope>
    <source>
        <strain evidence="2">MF-1</strain>
    </source>
</reference>
<feature type="non-terminal residue" evidence="2">
    <location>
        <position position="201"/>
    </location>
</feature>
<gene>
    <name evidence="2" type="ORF">O181_115966</name>
</gene>
<organism evidence="2 3">
    <name type="scientific">Austropuccinia psidii MF-1</name>
    <dbReference type="NCBI Taxonomy" id="1389203"/>
    <lineage>
        <taxon>Eukaryota</taxon>
        <taxon>Fungi</taxon>
        <taxon>Dikarya</taxon>
        <taxon>Basidiomycota</taxon>
        <taxon>Pucciniomycotina</taxon>
        <taxon>Pucciniomycetes</taxon>
        <taxon>Pucciniales</taxon>
        <taxon>Sphaerophragmiaceae</taxon>
        <taxon>Austropuccinia</taxon>
    </lineage>
</organism>
<name>A0A9Q3K9T9_9BASI</name>
<dbReference type="AlphaFoldDB" id="A0A9Q3K9T9"/>
<keyword evidence="3" id="KW-1185">Reference proteome</keyword>
<feature type="region of interest" description="Disordered" evidence="1">
    <location>
        <begin position="181"/>
        <end position="201"/>
    </location>
</feature>
<evidence type="ECO:0000313" key="3">
    <source>
        <dbReference type="Proteomes" id="UP000765509"/>
    </source>
</evidence>
<dbReference type="Proteomes" id="UP000765509">
    <property type="component" value="Unassembled WGS sequence"/>
</dbReference>
<accession>A0A9Q3K9T9</accession>
<protein>
    <submittedName>
        <fullName evidence="2">Uncharacterized protein</fullName>
    </submittedName>
</protein>
<comment type="caution">
    <text evidence="2">The sequence shown here is derived from an EMBL/GenBank/DDBJ whole genome shotgun (WGS) entry which is preliminary data.</text>
</comment>
<evidence type="ECO:0000256" key="1">
    <source>
        <dbReference type="SAM" id="MobiDB-lite"/>
    </source>
</evidence>